<accession>A0A4U7MR52</accession>
<protein>
    <submittedName>
        <fullName evidence="1">Uncharacterized protein</fullName>
    </submittedName>
</protein>
<comment type="caution">
    <text evidence="1">The sequence shown here is derived from an EMBL/GenBank/DDBJ whole genome shotgun (WGS) entry which is preliminary data.</text>
</comment>
<dbReference type="AlphaFoldDB" id="A0A4U7MR52"/>
<organism evidence="1 2">
    <name type="scientific">Shimia litoralis</name>
    <dbReference type="NCBI Taxonomy" id="420403"/>
    <lineage>
        <taxon>Bacteria</taxon>
        <taxon>Pseudomonadati</taxon>
        <taxon>Pseudomonadota</taxon>
        <taxon>Alphaproteobacteria</taxon>
        <taxon>Rhodobacterales</taxon>
        <taxon>Roseobacteraceae</taxon>
    </lineage>
</organism>
<reference evidence="1 2" key="1">
    <citation type="submission" date="2019-04" db="EMBL/GenBank/DDBJ databases">
        <title>Genome sequence of Pelagicola litoralis CL-ES2.</title>
        <authorList>
            <person name="Cao J."/>
        </authorList>
    </citation>
    <scope>NUCLEOTIDE SEQUENCE [LARGE SCALE GENOMIC DNA]</scope>
    <source>
        <strain evidence="1 2">CL-ES2</strain>
    </source>
</reference>
<gene>
    <name evidence="1" type="ORF">FAP39_17305</name>
</gene>
<dbReference type="EMBL" id="SULI01000060">
    <property type="protein sequence ID" value="TKZ15425.1"/>
    <property type="molecule type" value="Genomic_DNA"/>
</dbReference>
<evidence type="ECO:0000313" key="1">
    <source>
        <dbReference type="EMBL" id="TKZ15425.1"/>
    </source>
</evidence>
<dbReference type="OrthoDB" id="8454888at2"/>
<proteinExistence type="predicted"/>
<dbReference type="Proteomes" id="UP000306575">
    <property type="component" value="Unassembled WGS sequence"/>
</dbReference>
<keyword evidence="2" id="KW-1185">Reference proteome</keyword>
<name>A0A4U7MR52_9RHOB</name>
<sequence length="82" mass="8783">MVWNFVVQIVASLVLSAISYALSPKPKSQVPKAAGLDDFSLPTAEEGRPIPVVFGTVLLRGPNVVWAGDLKVEPIRKKGGKK</sequence>
<evidence type="ECO:0000313" key="2">
    <source>
        <dbReference type="Proteomes" id="UP000306575"/>
    </source>
</evidence>
<dbReference type="RefSeq" id="WP_138017617.1">
    <property type="nucleotide sequence ID" value="NZ_SULI01000060.1"/>
</dbReference>